<evidence type="ECO:0000313" key="5">
    <source>
        <dbReference type="EMBL" id="ALO67694.1"/>
    </source>
</evidence>
<evidence type="ECO:0000313" key="6">
    <source>
        <dbReference type="Proteomes" id="UP000059574"/>
    </source>
</evidence>
<dbReference type="InterPro" id="IPR028082">
    <property type="entry name" value="Peripla_BP_I"/>
</dbReference>
<dbReference type="PANTHER" id="PTHR30146">
    <property type="entry name" value="LACI-RELATED TRANSCRIPTIONAL REPRESSOR"/>
    <property type="match status" value="1"/>
</dbReference>
<dbReference type="Gene3D" id="1.10.260.40">
    <property type="entry name" value="lambda repressor-like DNA-binding domains"/>
    <property type="match status" value="1"/>
</dbReference>
<proteinExistence type="predicted"/>
<dbReference type="InterPro" id="IPR010982">
    <property type="entry name" value="Lambda_DNA-bd_dom_sf"/>
</dbReference>
<evidence type="ECO:0000256" key="2">
    <source>
        <dbReference type="ARBA" id="ARBA00023125"/>
    </source>
</evidence>
<reference evidence="5 6" key="2">
    <citation type="journal article" date="2016" name="J. Biotechnol.">
        <title>Complete genome sequence of Arthrobacter alpinus ERGS4:06, a yellow pigmented bacterium tolerant to cold and radiations isolated from Sikkim Himalaya.</title>
        <authorList>
            <person name="Kumar R."/>
            <person name="Singh D."/>
            <person name="Swarnkar M.K."/>
            <person name="Singh A.K."/>
            <person name="Kumar S."/>
        </authorList>
    </citation>
    <scope>NUCLEOTIDE SEQUENCE [LARGE SCALE GENOMIC DNA]</scope>
    <source>
        <strain evidence="5 6">ERGS4:06</strain>
    </source>
</reference>
<dbReference type="GO" id="GO:0000976">
    <property type="term" value="F:transcription cis-regulatory region binding"/>
    <property type="evidence" value="ECO:0007669"/>
    <property type="project" value="TreeGrafter"/>
</dbReference>
<evidence type="ECO:0000256" key="3">
    <source>
        <dbReference type="ARBA" id="ARBA00023163"/>
    </source>
</evidence>
<keyword evidence="1" id="KW-0805">Transcription regulation</keyword>
<dbReference type="Pfam" id="PF13377">
    <property type="entry name" value="Peripla_BP_3"/>
    <property type="match status" value="1"/>
</dbReference>
<evidence type="ECO:0000256" key="1">
    <source>
        <dbReference type="ARBA" id="ARBA00023015"/>
    </source>
</evidence>
<keyword evidence="3" id="KW-0804">Transcription</keyword>
<dbReference type="SMART" id="SM00354">
    <property type="entry name" value="HTH_LACI"/>
    <property type="match status" value="1"/>
</dbReference>
<dbReference type="AlphaFoldDB" id="A0A0S2M231"/>
<dbReference type="Proteomes" id="UP000059574">
    <property type="component" value="Chromosome"/>
</dbReference>
<name>A0A0S2M231_9MICC</name>
<dbReference type="SUPFAM" id="SSF53822">
    <property type="entry name" value="Periplasmic binding protein-like I"/>
    <property type="match status" value="1"/>
</dbReference>
<dbReference type="PANTHER" id="PTHR30146:SF153">
    <property type="entry name" value="LACTOSE OPERON REPRESSOR"/>
    <property type="match status" value="1"/>
</dbReference>
<keyword evidence="2" id="KW-0238">DNA-binding</keyword>
<dbReference type="CDD" id="cd01392">
    <property type="entry name" value="HTH_LacI"/>
    <property type="match status" value="1"/>
</dbReference>
<dbReference type="PROSITE" id="PS50932">
    <property type="entry name" value="HTH_LACI_2"/>
    <property type="match status" value="1"/>
</dbReference>
<dbReference type="InterPro" id="IPR046335">
    <property type="entry name" value="LacI/GalR-like_sensor"/>
</dbReference>
<dbReference type="GO" id="GO:0003700">
    <property type="term" value="F:DNA-binding transcription factor activity"/>
    <property type="evidence" value="ECO:0007669"/>
    <property type="project" value="TreeGrafter"/>
</dbReference>
<feature type="domain" description="HTH lacI-type" evidence="4">
    <location>
        <begin position="4"/>
        <end position="63"/>
    </location>
</feature>
<dbReference type="Gene3D" id="3.40.50.2300">
    <property type="match status" value="2"/>
</dbReference>
<protein>
    <submittedName>
        <fullName evidence="5">LacI family transcriptional regulator</fullName>
    </submittedName>
</protein>
<organism evidence="5 6">
    <name type="scientific">Arthrobacter alpinus</name>
    <dbReference type="NCBI Taxonomy" id="656366"/>
    <lineage>
        <taxon>Bacteria</taxon>
        <taxon>Bacillati</taxon>
        <taxon>Actinomycetota</taxon>
        <taxon>Actinomycetes</taxon>
        <taxon>Micrococcales</taxon>
        <taxon>Micrococcaceae</taxon>
        <taxon>Arthrobacter</taxon>
    </lineage>
</organism>
<reference evidence="6" key="1">
    <citation type="submission" date="2015-11" db="EMBL/GenBank/DDBJ databases">
        <authorList>
            <person name="Kumar R."/>
            <person name="Singh D."/>
            <person name="Swarnkar M.K."/>
            <person name="Singh A.K."/>
            <person name="Kumar S."/>
        </authorList>
    </citation>
    <scope>NUCLEOTIDE SEQUENCE [LARGE SCALE GENOMIC DNA]</scope>
    <source>
        <strain evidence="6">ERGS4:06</strain>
    </source>
</reference>
<dbReference type="Pfam" id="PF00356">
    <property type="entry name" value="LacI"/>
    <property type="match status" value="1"/>
</dbReference>
<dbReference type="InterPro" id="IPR000843">
    <property type="entry name" value="HTH_LacI"/>
</dbReference>
<gene>
    <name evidence="5" type="ORF">AS189_15905</name>
</gene>
<dbReference type="RefSeq" id="WP_062291047.1">
    <property type="nucleotide sequence ID" value="NZ_CP013200.1"/>
</dbReference>
<dbReference type="OrthoDB" id="3252032at2"/>
<dbReference type="SUPFAM" id="SSF47413">
    <property type="entry name" value="lambda repressor-like DNA-binding domains"/>
    <property type="match status" value="1"/>
</dbReference>
<dbReference type="CDD" id="cd06267">
    <property type="entry name" value="PBP1_LacI_sugar_binding-like"/>
    <property type="match status" value="1"/>
</dbReference>
<sequence>MIRPTIKTVAAEAGVSTATVSYVLAGRTKSNGSGISASTAERVQAAALKVGYRPNQAARTIRTGKSNLMMLSLTMLSDPWSLSVSKAVGAAVASAGITPMILADTDWRTAIKRQSADVIFIDAAEQDGDAELLAELARNSRLVVFSETLEPNGFDVIRSVAGGSLNEAMDHLTAQHTKVACLTSRKSMRVPYSTRYGAYLSGLRRAGISFREDYVAPFDGDELSAYEAAVSLLSQPDPPTAIFATSDFVAMAAINAAQRMRLCVPDDLAVVGVGNTLQGEAMEPSLTSVGPVDFFNSLAKFLVERASDESAPHQVLEFPWQLFARDSAPLTPITFER</sequence>
<evidence type="ECO:0000259" key="4">
    <source>
        <dbReference type="PROSITE" id="PS50932"/>
    </source>
</evidence>
<dbReference type="EMBL" id="CP013200">
    <property type="protein sequence ID" value="ALO67694.1"/>
    <property type="molecule type" value="Genomic_DNA"/>
</dbReference>
<accession>A0A0S2M231</accession>